<proteinExistence type="predicted"/>
<evidence type="ECO:0000313" key="1">
    <source>
        <dbReference type="EMBL" id="CUN32605.1"/>
    </source>
</evidence>
<evidence type="ECO:0000313" key="4">
    <source>
        <dbReference type="EMBL" id="MDB9137170.1"/>
    </source>
</evidence>
<accession>A0A173W2L9</accession>
<reference evidence="5 8" key="2">
    <citation type="journal article" date="2019" name="Nat. Med.">
        <title>A library of human gut bacterial isolates paired with longitudinal multiomics data enables mechanistic microbiome research.</title>
        <authorList>
            <person name="Poyet M."/>
            <person name="Groussin M."/>
            <person name="Gibbons S.M."/>
            <person name="Avila-Pacheco J."/>
            <person name="Jiang X."/>
            <person name="Kearney S.M."/>
            <person name="Perrotta A.R."/>
            <person name="Berdy B."/>
            <person name="Zhao S."/>
            <person name="Lieberman T.D."/>
            <person name="Swanson P.K."/>
            <person name="Smith M."/>
            <person name="Roesemann S."/>
            <person name="Alexander J.E."/>
            <person name="Rich S.A."/>
            <person name="Livny J."/>
            <person name="Vlamakis H."/>
            <person name="Clish C."/>
            <person name="Bullock K."/>
            <person name="Deik A."/>
            <person name="Scott J."/>
            <person name="Pierce K.A."/>
            <person name="Xavier R.J."/>
            <person name="Alm E.J."/>
        </authorList>
    </citation>
    <scope>NUCLEOTIDE SEQUENCE [LARGE SCALE GENOMIC DNA]</scope>
    <source>
        <strain evidence="5 8">BIOML-A41</strain>
    </source>
</reference>
<dbReference type="RefSeq" id="WP_005865518.1">
    <property type="nucleotide sequence ID" value="NZ_AP019729.1"/>
</dbReference>
<reference evidence="6" key="5">
    <citation type="submission" date="2023-03" db="EMBL/GenBank/DDBJ databases">
        <title>Parabacteroides distasonis, a bacteria resistant against UC.</title>
        <authorList>
            <person name="Dai W."/>
        </authorList>
    </citation>
    <scope>NUCLEOTIDE SEQUENCE</scope>
    <source>
        <strain evidence="6">F1-28</strain>
    </source>
</reference>
<evidence type="ECO:0000313" key="2">
    <source>
        <dbReference type="EMBL" id="MCB6518615.1"/>
    </source>
</evidence>
<dbReference type="Proteomes" id="UP001210126">
    <property type="component" value="Unassembled WGS sequence"/>
</dbReference>
<evidence type="ECO:0000313" key="3">
    <source>
        <dbReference type="EMBL" id="MDB9006159.1"/>
    </source>
</evidence>
<reference evidence="1 7" key="1">
    <citation type="submission" date="2015-09" db="EMBL/GenBank/DDBJ databases">
        <authorList>
            <consortium name="Pathogen Informatics"/>
        </authorList>
    </citation>
    <scope>NUCLEOTIDE SEQUENCE [LARGE SCALE GENOMIC DNA]</scope>
    <source>
        <strain evidence="1 7">2789STDY5608872</strain>
    </source>
</reference>
<dbReference type="EMBL" id="CP120353">
    <property type="protein sequence ID" value="WET64414.1"/>
    <property type="molecule type" value="Genomic_DNA"/>
</dbReference>
<dbReference type="Proteomes" id="UP000463337">
    <property type="component" value="Unassembled WGS sequence"/>
</dbReference>
<reference evidence="3" key="4">
    <citation type="submission" date="2023-01" db="EMBL/GenBank/DDBJ databases">
        <title>Human gut microbiome strain richness.</title>
        <authorList>
            <person name="Chen-Liaw A."/>
        </authorList>
    </citation>
    <scope>NUCLEOTIDE SEQUENCE</scope>
    <source>
        <strain evidence="4">D35st1_E5_D35t1_190705</strain>
        <strain evidence="3">RTP21484st1_E5_RTP21484_190118</strain>
    </source>
</reference>
<dbReference type="AlphaFoldDB" id="A0A173W2L9"/>
<name>A0A173W2L9_PARDI</name>
<dbReference type="EMBL" id="JAQMPX010000006">
    <property type="protein sequence ID" value="MDB9137170.1"/>
    <property type="molecule type" value="Genomic_DNA"/>
</dbReference>
<sequence length="269" mass="30744">MNKEEYKKSLHRHYPEEPDNVLELAWHFHGMEKAKKYIKLLETCNHNADLAIKAIRAMYVSCDIDAVKAVSEKFITVLLPFTCMEKTAKPHSVTFHVRKMLDDCDVKAERKTEEARLRQACLTRQRANSPSRTADVTIQIRFQTDNEDLIRQIMQLASASNAVLVKVEESDLEIGGNYCESTQGWDDAQNISMSLNDYYNVSQVFDPPGTLNWFQLEGAAKDMLVTIANLRSIFGEEDPEVEYISIYKGIRSLSLSHAQRLAECEMSGW</sequence>
<evidence type="ECO:0000313" key="5">
    <source>
        <dbReference type="EMBL" id="MRY59001.1"/>
    </source>
</evidence>
<dbReference type="EMBL" id="CYXP01000012">
    <property type="protein sequence ID" value="CUN32605.1"/>
    <property type="molecule type" value="Genomic_DNA"/>
</dbReference>
<gene>
    <name evidence="1" type="ORF">ERS852429_04084</name>
    <name evidence="5" type="ORF">GKD59_14010</name>
    <name evidence="2" type="ORF">LI194_12500</name>
    <name evidence="6" type="ORF">P2T59_00095</name>
    <name evidence="3" type="ORF">PN599_14245</name>
    <name evidence="4" type="ORF">PN612_01440</name>
</gene>
<organism evidence="1 7">
    <name type="scientific">Parabacteroides distasonis</name>
    <dbReference type="NCBI Taxonomy" id="823"/>
    <lineage>
        <taxon>Bacteria</taxon>
        <taxon>Pseudomonadati</taxon>
        <taxon>Bacteroidota</taxon>
        <taxon>Bacteroidia</taxon>
        <taxon>Bacteroidales</taxon>
        <taxon>Tannerellaceae</taxon>
        <taxon>Parabacteroides</taxon>
    </lineage>
</organism>
<evidence type="ECO:0000313" key="8">
    <source>
        <dbReference type="Proteomes" id="UP000463337"/>
    </source>
</evidence>
<dbReference type="EMBL" id="JAJCNI010000014">
    <property type="protein sequence ID" value="MCB6518615.1"/>
    <property type="molecule type" value="Genomic_DNA"/>
</dbReference>
<reference evidence="2" key="3">
    <citation type="submission" date="2021-10" db="EMBL/GenBank/DDBJ databases">
        <title>Collection of gut derived symbiotic bacterial strains cultured from healthy donors.</title>
        <authorList>
            <person name="Lin H."/>
            <person name="Littmann E."/>
            <person name="Kohout C."/>
            <person name="Pamer E.G."/>
        </authorList>
    </citation>
    <scope>NUCLEOTIDE SEQUENCE</scope>
    <source>
        <strain evidence="2">DFI.2.94</strain>
    </source>
</reference>
<protein>
    <submittedName>
        <fullName evidence="1">Uncharacterized protein</fullName>
    </submittedName>
</protein>
<dbReference type="EMBL" id="WKLT01000012">
    <property type="protein sequence ID" value="MRY59001.1"/>
    <property type="molecule type" value="Genomic_DNA"/>
</dbReference>
<dbReference type="Proteomes" id="UP001211522">
    <property type="component" value="Unassembled WGS sequence"/>
</dbReference>
<dbReference type="Proteomes" id="UP001221009">
    <property type="component" value="Chromosome"/>
</dbReference>
<dbReference type="EMBL" id="JAQMPJ010000013">
    <property type="protein sequence ID" value="MDB9006159.1"/>
    <property type="molecule type" value="Genomic_DNA"/>
</dbReference>
<evidence type="ECO:0000313" key="7">
    <source>
        <dbReference type="Proteomes" id="UP000095591"/>
    </source>
</evidence>
<evidence type="ECO:0000313" key="6">
    <source>
        <dbReference type="EMBL" id="WET64414.1"/>
    </source>
</evidence>
<dbReference type="Proteomes" id="UP001198806">
    <property type="component" value="Unassembled WGS sequence"/>
</dbReference>
<dbReference type="Proteomes" id="UP000095591">
    <property type="component" value="Unassembled WGS sequence"/>
</dbReference>